<accession>A0A543PE85</accession>
<evidence type="ECO:0000313" key="5">
    <source>
        <dbReference type="Proteomes" id="UP000319865"/>
    </source>
</evidence>
<dbReference type="InterPro" id="IPR000182">
    <property type="entry name" value="GNAT_dom"/>
</dbReference>
<dbReference type="Gene3D" id="3.40.630.30">
    <property type="match status" value="1"/>
</dbReference>
<dbReference type="InterPro" id="IPR016181">
    <property type="entry name" value="Acyl_CoA_acyltransferase"/>
</dbReference>
<sequence length="159" mass="17228">MTDVDIRPATPAEAEQLLADSRRIFAESLTRHRGLSAEEAAAKAAGDTAALLPDGAGTPGHLFLAARREGNLTGGVWVAMRGPDRPDAAWIYHLWVAPSERRRGLGRRLVEEAADAVRERGARHLQLNVFGDNTGAIALYERMGFSITAQQMSRPLSES</sequence>
<proteinExistence type="predicted"/>
<protein>
    <submittedName>
        <fullName evidence="4">Acetyltransferase (GNAT) family protein</fullName>
    </submittedName>
</protein>
<dbReference type="RefSeq" id="WP_142025037.1">
    <property type="nucleotide sequence ID" value="NZ_VFQE01000001.1"/>
</dbReference>
<feature type="domain" description="N-acetyltransferase" evidence="3">
    <location>
        <begin position="4"/>
        <end position="159"/>
    </location>
</feature>
<keyword evidence="2" id="KW-0012">Acyltransferase</keyword>
<keyword evidence="5" id="KW-1185">Reference proteome</keyword>
<dbReference type="EMBL" id="VFQE01000001">
    <property type="protein sequence ID" value="TQN42401.1"/>
    <property type="molecule type" value="Genomic_DNA"/>
</dbReference>
<gene>
    <name evidence="4" type="ORF">FHU33_1801</name>
</gene>
<dbReference type="InterPro" id="IPR050832">
    <property type="entry name" value="Bact_Acetyltransf"/>
</dbReference>
<evidence type="ECO:0000256" key="2">
    <source>
        <dbReference type="ARBA" id="ARBA00023315"/>
    </source>
</evidence>
<name>A0A543PE85_9ACTN</name>
<keyword evidence="1 4" id="KW-0808">Transferase</keyword>
<evidence type="ECO:0000256" key="1">
    <source>
        <dbReference type="ARBA" id="ARBA00022679"/>
    </source>
</evidence>
<dbReference type="Proteomes" id="UP000319865">
    <property type="component" value="Unassembled WGS sequence"/>
</dbReference>
<evidence type="ECO:0000259" key="3">
    <source>
        <dbReference type="PROSITE" id="PS51186"/>
    </source>
</evidence>
<reference evidence="4 5" key="1">
    <citation type="submission" date="2019-06" db="EMBL/GenBank/DDBJ databases">
        <title>Sequencing the genomes of 1000 actinobacteria strains.</title>
        <authorList>
            <person name="Klenk H.-P."/>
        </authorList>
    </citation>
    <scope>NUCLEOTIDE SEQUENCE [LARGE SCALE GENOMIC DNA]</scope>
    <source>
        <strain evidence="4 5">DSM 46837</strain>
    </source>
</reference>
<dbReference type="OrthoDB" id="3381976at2"/>
<dbReference type="GO" id="GO:0016747">
    <property type="term" value="F:acyltransferase activity, transferring groups other than amino-acyl groups"/>
    <property type="evidence" value="ECO:0007669"/>
    <property type="project" value="InterPro"/>
</dbReference>
<dbReference type="SUPFAM" id="SSF55729">
    <property type="entry name" value="Acyl-CoA N-acyltransferases (Nat)"/>
    <property type="match status" value="1"/>
</dbReference>
<organism evidence="4 5">
    <name type="scientific">Blastococcus colisei</name>
    <dbReference type="NCBI Taxonomy" id="1564162"/>
    <lineage>
        <taxon>Bacteria</taxon>
        <taxon>Bacillati</taxon>
        <taxon>Actinomycetota</taxon>
        <taxon>Actinomycetes</taxon>
        <taxon>Geodermatophilales</taxon>
        <taxon>Geodermatophilaceae</taxon>
        <taxon>Blastococcus</taxon>
    </lineage>
</organism>
<comment type="caution">
    <text evidence="4">The sequence shown here is derived from an EMBL/GenBank/DDBJ whole genome shotgun (WGS) entry which is preliminary data.</text>
</comment>
<dbReference type="Pfam" id="PF00583">
    <property type="entry name" value="Acetyltransf_1"/>
    <property type="match status" value="1"/>
</dbReference>
<dbReference type="PANTHER" id="PTHR43877">
    <property type="entry name" value="AMINOALKYLPHOSPHONATE N-ACETYLTRANSFERASE-RELATED-RELATED"/>
    <property type="match status" value="1"/>
</dbReference>
<dbReference type="AlphaFoldDB" id="A0A543PE85"/>
<evidence type="ECO:0000313" key="4">
    <source>
        <dbReference type="EMBL" id="TQN42401.1"/>
    </source>
</evidence>
<dbReference type="PROSITE" id="PS51186">
    <property type="entry name" value="GNAT"/>
    <property type="match status" value="1"/>
</dbReference>